<sequence>MHLFKRMIVLSAATLGSVAMASAAGLPGAPAAPAHRSAASQDAMPLWQVREISPAIREVAYANPPLNLIEPRTLVELNALVTKLSADAQLKVVIFKSATPGFFINHFDTSQFAGFASQTGAGSKPLWVDLISNLQKAPFISIAQIDGRTQGGGNELALAMDLRYASTDAVFDQPEVGLGLFPGGGGPDHLVRLAGRDKTLEAFLSSDDYDAATAERFGWVTRALPAAALEPFVSTLAARIASFDKTALVETKRHIDAIALPTEAERLAANQKFLGSLSWPGLSARMPVFGKLIQEAGPATVEGRMGYYIGEGNRRVHEGAGK</sequence>
<reference evidence="2" key="1">
    <citation type="submission" date="2024-02" db="EMBL/GenBank/DDBJ databases">
        <title>Complete genome sequence of Xanthomonas sp. 10-10.</title>
        <authorList>
            <person name="Biessy A."/>
            <person name="Ciotola M."/>
            <person name="Cadieux M."/>
            <person name="Soufiane B."/>
            <person name="Laforest M."/>
            <person name="Filion M."/>
        </authorList>
    </citation>
    <scope>NUCLEOTIDE SEQUENCE</scope>
    <source>
        <strain evidence="2">10-10</strain>
    </source>
</reference>
<dbReference type="CDD" id="cd06558">
    <property type="entry name" value="crotonase-like"/>
    <property type="match status" value="1"/>
</dbReference>
<dbReference type="RefSeq" id="WP_259159226.1">
    <property type="nucleotide sequence ID" value="NZ_CP144460.1"/>
</dbReference>
<dbReference type="PANTHER" id="PTHR43459">
    <property type="entry name" value="ENOYL-COA HYDRATASE"/>
    <property type="match status" value="1"/>
</dbReference>
<dbReference type="AlphaFoldDB" id="A0AAU7P8K3"/>
<accession>A0AAU7P8K3</accession>
<keyword evidence="1" id="KW-0732">Signal</keyword>
<dbReference type="EMBL" id="CP144460">
    <property type="protein sequence ID" value="XBS38109.1"/>
    <property type="molecule type" value="Genomic_DNA"/>
</dbReference>
<protein>
    <submittedName>
        <fullName evidence="2">Enoyl-CoA hydratase/isomerase family protein</fullName>
    </submittedName>
</protein>
<dbReference type="SUPFAM" id="SSF52096">
    <property type="entry name" value="ClpP/crotonase"/>
    <property type="match status" value="1"/>
</dbReference>
<evidence type="ECO:0000313" key="2">
    <source>
        <dbReference type="EMBL" id="XBS38109.1"/>
    </source>
</evidence>
<feature type="chain" id="PRO_5043560233" evidence="1">
    <location>
        <begin position="24"/>
        <end position="322"/>
    </location>
</feature>
<dbReference type="GO" id="GO:0003824">
    <property type="term" value="F:catalytic activity"/>
    <property type="evidence" value="ECO:0007669"/>
    <property type="project" value="UniProtKB-ARBA"/>
</dbReference>
<proteinExistence type="predicted"/>
<dbReference type="Pfam" id="PF00378">
    <property type="entry name" value="ECH_1"/>
    <property type="match status" value="1"/>
</dbReference>
<feature type="signal peptide" evidence="1">
    <location>
        <begin position="1"/>
        <end position="23"/>
    </location>
</feature>
<dbReference type="InterPro" id="IPR029045">
    <property type="entry name" value="ClpP/crotonase-like_dom_sf"/>
</dbReference>
<dbReference type="PANTHER" id="PTHR43459:SF1">
    <property type="entry name" value="EG:BACN32G11.4 PROTEIN"/>
    <property type="match status" value="1"/>
</dbReference>
<dbReference type="Gene3D" id="3.90.226.10">
    <property type="entry name" value="2-enoyl-CoA Hydratase, Chain A, domain 1"/>
    <property type="match status" value="1"/>
</dbReference>
<gene>
    <name evidence="2" type="ORF">VZ068_00770</name>
</gene>
<dbReference type="InterPro" id="IPR001753">
    <property type="entry name" value="Enoyl-CoA_hydra/iso"/>
</dbReference>
<evidence type="ECO:0000256" key="1">
    <source>
        <dbReference type="SAM" id="SignalP"/>
    </source>
</evidence>
<organism evidence="2">
    <name type="scientific">Xanthomonas sp. 10-10</name>
    <dbReference type="NCBI Taxonomy" id="3115848"/>
    <lineage>
        <taxon>Bacteria</taxon>
        <taxon>Pseudomonadati</taxon>
        <taxon>Pseudomonadota</taxon>
        <taxon>Gammaproteobacteria</taxon>
        <taxon>Lysobacterales</taxon>
        <taxon>Lysobacteraceae</taxon>
        <taxon>Xanthomonas</taxon>
    </lineage>
</organism>
<name>A0AAU7P8K3_9XANT</name>